<keyword evidence="2" id="KW-1185">Reference proteome</keyword>
<comment type="caution">
    <text evidence="1">The sequence shown here is derived from an EMBL/GenBank/DDBJ whole genome shotgun (WGS) entry which is preliminary data.</text>
</comment>
<sequence>MLEPSGAVKFLVVETATGEEEELVLMGKDFQLERRAMLDDDMLRDADDGEYVAYASALGFDFTVVATPPSQIDTEDDEEEIRIQIVENSLEFVESDDDEHDADE</sequence>
<dbReference type="AlphaFoldDB" id="A0A157ZTC5"/>
<accession>A0A157ZTC5</accession>
<dbReference type="Proteomes" id="UP000054911">
    <property type="component" value="Unassembled WGS sequence"/>
</dbReference>
<proteinExistence type="predicted"/>
<organism evidence="1 2">
    <name type="scientific">Caballeronia pedi</name>
    <dbReference type="NCBI Taxonomy" id="1777141"/>
    <lineage>
        <taxon>Bacteria</taxon>
        <taxon>Pseudomonadati</taxon>
        <taxon>Pseudomonadota</taxon>
        <taxon>Betaproteobacteria</taxon>
        <taxon>Burkholderiales</taxon>
        <taxon>Burkholderiaceae</taxon>
        <taxon>Caballeronia</taxon>
    </lineage>
</organism>
<evidence type="ECO:0000313" key="2">
    <source>
        <dbReference type="Proteomes" id="UP000054911"/>
    </source>
</evidence>
<reference evidence="1" key="1">
    <citation type="submission" date="2016-01" db="EMBL/GenBank/DDBJ databases">
        <authorList>
            <person name="Peeters C."/>
        </authorList>
    </citation>
    <scope>NUCLEOTIDE SEQUENCE [LARGE SCALE GENOMIC DNA]</scope>
    <source>
        <strain evidence="1">LMG 29323</strain>
    </source>
</reference>
<gene>
    <name evidence="1" type="ORF">AWB80_01262</name>
</gene>
<protein>
    <submittedName>
        <fullName evidence="1">Uncharacterized protein</fullName>
    </submittedName>
</protein>
<evidence type="ECO:0000313" key="1">
    <source>
        <dbReference type="EMBL" id="SAK48753.1"/>
    </source>
</evidence>
<dbReference type="EMBL" id="FCOE02000003">
    <property type="protein sequence ID" value="SAK48753.1"/>
    <property type="molecule type" value="Genomic_DNA"/>
</dbReference>
<name>A0A157ZTC5_9BURK</name>